<protein>
    <submittedName>
        <fullName evidence="2">Uncharacterized protein</fullName>
    </submittedName>
</protein>
<evidence type="ECO:0000313" key="3">
    <source>
        <dbReference type="Proteomes" id="UP000199112"/>
    </source>
</evidence>
<feature type="transmembrane region" description="Helical" evidence="1">
    <location>
        <begin position="148"/>
        <end position="166"/>
    </location>
</feature>
<sequence>MTDDDAITRRPTVALQTVSIVAALVSALAASGSFRAVPVAVAGFAAFAVGFSRSQSTALYLGGVLLCLAVGIAALEQPPIEQTVVGAIAAIVAWELGHSAIVLGEQLGREATTIRLEAVHAVSSLLVGLVAGTAGFVVYSVAGGGQPVTAIVALLLAIVLLTLGLGTRPERTGS</sequence>
<accession>A0A1H6FYQ3</accession>
<keyword evidence="1" id="KW-1133">Transmembrane helix</keyword>
<dbReference type="AlphaFoldDB" id="A0A1H6FYQ3"/>
<keyword evidence="1" id="KW-0812">Transmembrane</keyword>
<dbReference type="RefSeq" id="WP_090506905.1">
    <property type="nucleotide sequence ID" value="NZ_FNWL01000002.1"/>
</dbReference>
<dbReference type="Proteomes" id="UP000199112">
    <property type="component" value="Unassembled WGS sequence"/>
</dbReference>
<reference evidence="3" key="1">
    <citation type="submission" date="2016-10" db="EMBL/GenBank/DDBJ databases">
        <authorList>
            <person name="Varghese N."/>
            <person name="Submissions S."/>
        </authorList>
    </citation>
    <scope>NUCLEOTIDE SEQUENCE [LARGE SCALE GENOMIC DNA]</scope>
    <source>
        <strain evidence="3">CGMCC 1.8981</strain>
    </source>
</reference>
<feature type="transmembrane region" description="Helical" evidence="1">
    <location>
        <begin position="119"/>
        <end position="142"/>
    </location>
</feature>
<dbReference type="OrthoDB" id="157642at2157"/>
<evidence type="ECO:0000313" key="2">
    <source>
        <dbReference type="EMBL" id="SEH15328.1"/>
    </source>
</evidence>
<feature type="transmembrane region" description="Helical" evidence="1">
    <location>
        <begin position="36"/>
        <end position="51"/>
    </location>
</feature>
<feature type="transmembrane region" description="Helical" evidence="1">
    <location>
        <begin position="12"/>
        <end position="30"/>
    </location>
</feature>
<feature type="transmembrane region" description="Helical" evidence="1">
    <location>
        <begin position="58"/>
        <end position="75"/>
    </location>
</feature>
<gene>
    <name evidence="2" type="ORF">SAMN04487967_2023</name>
</gene>
<name>A0A1H6FYQ3_9EURY</name>
<dbReference type="InterPro" id="IPR055941">
    <property type="entry name" value="DUF7519"/>
</dbReference>
<proteinExistence type="predicted"/>
<organism evidence="2 3">
    <name type="scientific">Natronorubrum sediminis</name>
    <dbReference type="NCBI Taxonomy" id="640943"/>
    <lineage>
        <taxon>Archaea</taxon>
        <taxon>Methanobacteriati</taxon>
        <taxon>Methanobacteriota</taxon>
        <taxon>Stenosarchaea group</taxon>
        <taxon>Halobacteria</taxon>
        <taxon>Halobacteriales</taxon>
        <taxon>Natrialbaceae</taxon>
        <taxon>Natronorubrum</taxon>
    </lineage>
</organism>
<dbReference type="Pfam" id="PF24363">
    <property type="entry name" value="DUF7519"/>
    <property type="match status" value="1"/>
</dbReference>
<evidence type="ECO:0000256" key="1">
    <source>
        <dbReference type="SAM" id="Phobius"/>
    </source>
</evidence>
<dbReference type="EMBL" id="FNWL01000002">
    <property type="protein sequence ID" value="SEH15328.1"/>
    <property type="molecule type" value="Genomic_DNA"/>
</dbReference>
<keyword evidence="3" id="KW-1185">Reference proteome</keyword>
<keyword evidence="1" id="KW-0472">Membrane</keyword>
<feature type="transmembrane region" description="Helical" evidence="1">
    <location>
        <begin position="87"/>
        <end position="107"/>
    </location>
</feature>